<dbReference type="RefSeq" id="WP_188083493.1">
    <property type="nucleotide sequence ID" value="NZ_JACIEU010000016.1"/>
</dbReference>
<protein>
    <submittedName>
        <fullName evidence="3">Zn-dependent peptidase ImmA (M78 family)</fullName>
    </submittedName>
</protein>
<evidence type="ECO:0000256" key="1">
    <source>
        <dbReference type="SAM" id="MobiDB-lite"/>
    </source>
</evidence>
<gene>
    <name evidence="3" type="ORF">GGQ90_003821</name>
</gene>
<dbReference type="Proteomes" id="UP000590524">
    <property type="component" value="Unassembled WGS sequence"/>
</dbReference>
<dbReference type="InterPro" id="IPR010359">
    <property type="entry name" value="IrrE_HExxH"/>
</dbReference>
<dbReference type="InterPro" id="IPR052345">
    <property type="entry name" value="Rad_response_metalloprotease"/>
</dbReference>
<organism evidence="3 4">
    <name type="scientific">Sphingobium scionense</name>
    <dbReference type="NCBI Taxonomy" id="1404341"/>
    <lineage>
        <taxon>Bacteria</taxon>
        <taxon>Pseudomonadati</taxon>
        <taxon>Pseudomonadota</taxon>
        <taxon>Alphaproteobacteria</taxon>
        <taxon>Sphingomonadales</taxon>
        <taxon>Sphingomonadaceae</taxon>
        <taxon>Sphingobium</taxon>
    </lineage>
</organism>
<sequence length="292" mass="31351">MAKDLLLTELVSGGSAETLLAAILKHHPDISAPVPVEDIARRVGITDIRDLAEEGGSSSLLVDGAGATGIISCSVALSSPRRRFAIAHQLGHFLLGTQREDGPCAARDLSENRRDTPHRKQEAQANRFAAGLLMPKPLMAASLDSLGKPAIAHVAKLAASYGVTIEAAANRYLDVTPSACAILFIKNGVVHYARPSRAFPAMAIHRGDAAPSSVLSDKIDQPTAWIAVEARDWLILSRDMRSPKVVMQVLAKKNGLHLVMLFINAAAEKRADEEAEKYATERPSFGRGTDRR</sequence>
<accession>A0A7W6LV27</accession>
<comment type="caution">
    <text evidence="3">The sequence shown here is derived from an EMBL/GenBank/DDBJ whole genome shotgun (WGS) entry which is preliminary data.</text>
</comment>
<dbReference type="Pfam" id="PF06114">
    <property type="entry name" value="Peptidase_M78"/>
    <property type="match status" value="1"/>
</dbReference>
<evidence type="ECO:0000259" key="2">
    <source>
        <dbReference type="Pfam" id="PF06114"/>
    </source>
</evidence>
<evidence type="ECO:0000313" key="3">
    <source>
        <dbReference type="EMBL" id="MBB4150022.1"/>
    </source>
</evidence>
<proteinExistence type="predicted"/>
<dbReference type="EMBL" id="JACIEU010000016">
    <property type="protein sequence ID" value="MBB4150022.1"/>
    <property type="molecule type" value="Genomic_DNA"/>
</dbReference>
<dbReference type="AlphaFoldDB" id="A0A7W6LV27"/>
<reference evidence="3 4" key="1">
    <citation type="submission" date="2020-08" db="EMBL/GenBank/DDBJ databases">
        <title>Genomic Encyclopedia of Type Strains, Phase IV (KMG-IV): sequencing the most valuable type-strain genomes for metagenomic binning, comparative biology and taxonomic classification.</title>
        <authorList>
            <person name="Goeker M."/>
        </authorList>
    </citation>
    <scope>NUCLEOTIDE SEQUENCE [LARGE SCALE GENOMIC DNA]</scope>
    <source>
        <strain evidence="3 4">DSM 19371</strain>
    </source>
</reference>
<feature type="domain" description="IrrE N-terminal-like" evidence="2">
    <location>
        <begin position="42"/>
        <end position="171"/>
    </location>
</feature>
<feature type="region of interest" description="Disordered" evidence="1">
    <location>
        <begin position="273"/>
        <end position="292"/>
    </location>
</feature>
<dbReference type="PANTHER" id="PTHR43236">
    <property type="entry name" value="ANTITOXIN HIGA1"/>
    <property type="match status" value="1"/>
</dbReference>
<dbReference type="Gene3D" id="1.10.10.2910">
    <property type="match status" value="1"/>
</dbReference>
<evidence type="ECO:0000313" key="4">
    <source>
        <dbReference type="Proteomes" id="UP000590524"/>
    </source>
</evidence>
<dbReference type="PANTHER" id="PTHR43236:SF2">
    <property type="entry name" value="BLL0069 PROTEIN"/>
    <property type="match status" value="1"/>
</dbReference>
<keyword evidence="4" id="KW-1185">Reference proteome</keyword>
<name>A0A7W6LV27_9SPHN</name>